<evidence type="ECO:0000256" key="5">
    <source>
        <dbReference type="ARBA" id="ARBA00023136"/>
    </source>
</evidence>
<dbReference type="RefSeq" id="WP_148135554.1">
    <property type="nucleotide sequence ID" value="NZ_CP017634.1"/>
</dbReference>
<evidence type="ECO:0000256" key="6">
    <source>
        <dbReference type="HAMAP-Rule" id="MF_01515"/>
    </source>
</evidence>
<feature type="transmembrane region" description="Helical" evidence="6">
    <location>
        <begin position="58"/>
        <end position="76"/>
    </location>
</feature>
<evidence type="ECO:0000259" key="7">
    <source>
        <dbReference type="Pfam" id="PF10035"/>
    </source>
</evidence>
<dbReference type="PANTHER" id="PTHR40060">
    <property type="entry name" value="UPF0316 PROTEIN YEBE"/>
    <property type="match status" value="1"/>
</dbReference>
<dbReference type="KEGG" id="fwa:DCMF_17175"/>
<dbReference type="Pfam" id="PF18955">
    <property type="entry name" value="DUF5698"/>
    <property type="match status" value="1"/>
</dbReference>
<protein>
    <recommendedName>
        <fullName evidence="6">UPF0316 protein DCMF_17175</fullName>
    </recommendedName>
</protein>
<feature type="transmembrane region" description="Helical" evidence="6">
    <location>
        <begin position="31"/>
        <end position="52"/>
    </location>
</feature>
<dbReference type="InterPro" id="IPR044035">
    <property type="entry name" value="DUF5698"/>
</dbReference>
<keyword evidence="2 6" id="KW-1003">Cell membrane</keyword>
<feature type="domain" description="DUF5698" evidence="8">
    <location>
        <begin position="19"/>
        <end position="75"/>
    </location>
</feature>
<reference evidence="9 10" key="1">
    <citation type="submission" date="2016-10" db="EMBL/GenBank/DDBJ databases">
        <title>Complete Genome Sequence of Peptococcaceae strain DCMF.</title>
        <authorList>
            <person name="Edwards R.J."/>
            <person name="Holland S.I."/>
            <person name="Deshpande N.P."/>
            <person name="Wong Y.K."/>
            <person name="Ertan H."/>
            <person name="Manefield M."/>
            <person name="Russell T.L."/>
            <person name="Lee M.J."/>
        </authorList>
    </citation>
    <scope>NUCLEOTIDE SEQUENCE [LARGE SCALE GENOMIC DNA]</scope>
    <source>
        <strain evidence="9 10">DCMF</strain>
    </source>
</reference>
<gene>
    <name evidence="9" type="ORF">DCMF_17175</name>
</gene>
<keyword evidence="3 6" id="KW-0812">Transmembrane</keyword>
<proteinExistence type="inferred from homology"/>
<dbReference type="HAMAP" id="MF_01515">
    <property type="entry name" value="UPF0316"/>
    <property type="match status" value="1"/>
</dbReference>
<evidence type="ECO:0000313" key="9">
    <source>
        <dbReference type="EMBL" id="ATW26258.1"/>
    </source>
</evidence>
<feature type="domain" description="DUF2179" evidence="7">
    <location>
        <begin position="109"/>
        <end position="161"/>
    </location>
</feature>
<dbReference type="Pfam" id="PF10035">
    <property type="entry name" value="DUF2179"/>
    <property type="match status" value="1"/>
</dbReference>
<keyword evidence="4 6" id="KW-1133">Transmembrane helix</keyword>
<dbReference type="Proteomes" id="UP000323521">
    <property type="component" value="Chromosome"/>
</dbReference>
<sequence length="181" mass="20353">MKILLTILGIQIVFVSLFTMRMIFTLKNRTYLASLISMVEVFVYVLGLNLVLKSLDNPAHLAVYCVGYALGILVGSKIEEKMALGHVVVQIIAQREDIHIADTLRQSGYGVTTWYAEGRDTSRLVMEVLTKRKYESRLFKLVETLNSNILIISQEPRNFRGGFRVSSTKDHSFAAPVKKAA</sequence>
<dbReference type="PANTHER" id="PTHR40060:SF1">
    <property type="entry name" value="UPF0316 PROTEIN YEBE"/>
    <property type="match status" value="1"/>
</dbReference>
<comment type="subcellular location">
    <subcellularLocation>
        <location evidence="1 6">Cell membrane</location>
        <topology evidence="1 6">Multi-pass membrane protein</topology>
    </subcellularLocation>
</comment>
<evidence type="ECO:0000313" key="10">
    <source>
        <dbReference type="Proteomes" id="UP000323521"/>
    </source>
</evidence>
<evidence type="ECO:0000256" key="4">
    <source>
        <dbReference type="ARBA" id="ARBA00022989"/>
    </source>
</evidence>
<evidence type="ECO:0000256" key="3">
    <source>
        <dbReference type="ARBA" id="ARBA00022692"/>
    </source>
</evidence>
<evidence type="ECO:0000256" key="1">
    <source>
        <dbReference type="ARBA" id="ARBA00004651"/>
    </source>
</evidence>
<dbReference type="InterPro" id="IPR019264">
    <property type="entry name" value="DUF2179"/>
</dbReference>
<keyword evidence="5 6" id="KW-0472">Membrane</keyword>
<evidence type="ECO:0000259" key="8">
    <source>
        <dbReference type="Pfam" id="PF18955"/>
    </source>
</evidence>
<feature type="transmembrane region" description="Helical" evidence="6">
    <location>
        <begin position="6"/>
        <end position="24"/>
    </location>
</feature>
<evidence type="ECO:0000256" key="2">
    <source>
        <dbReference type="ARBA" id="ARBA00022475"/>
    </source>
</evidence>
<name>A0A3G1KUV4_FORW1</name>
<dbReference type="GO" id="GO:0005886">
    <property type="term" value="C:plasma membrane"/>
    <property type="evidence" value="ECO:0007669"/>
    <property type="project" value="UniProtKB-SubCell"/>
</dbReference>
<comment type="similarity">
    <text evidence="6">Belongs to the UPF0316 family.</text>
</comment>
<organism evidence="9 10">
    <name type="scientific">Formimonas warabiya</name>
    <dbReference type="NCBI Taxonomy" id="1761012"/>
    <lineage>
        <taxon>Bacteria</taxon>
        <taxon>Bacillati</taxon>
        <taxon>Bacillota</taxon>
        <taxon>Clostridia</taxon>
        <taxon>Eubacteriales</taxon>
        <taxon>Peptococcaceae</taxon>
        <taxon>Candidatus Formimonas</taxon>
    </lineage>
</organism>
<dbReference type="NCBIfam" id="NF003194">
    <property type="entry name" value="PRK04164.1-5"/>
    <property type="match status" value="1"/>
</dbReference>
<dbReference type="CDD" id="cd16381">
    <property type="entry name" value="YitT_C_like_1"/>
    <property type="match status" value="1"/>
</dbReference>
<dbReference type="EMBL" id="CP017634">
    <property type="protein sequence ID" value="ATW26258.1"/>
    <property type="molecule type" value="Genomic_DNA"/>
</dbReference>
<dbReference type="AlphaFoldDB" id="A0A3G1KUV4"/>
<dbReference type="OrthoDB" id="48231at2"/>
<keyword evidence="10" id="KW-1185">Reference proteome</keyword>
<dbReference type="InterPro" id="IPR022930">
    <property type="entry name" value="UPF0316"/>
</dbReference>
<accession>A0A3G1KUV4</accession>